<protein>
    <submittedName>
        <fullName evidence="1">Uncharacterized protein</fullName>
    </submittedName>
</protein>
<accession>A0AA41JIN8</accession>
<reference evidence="1" key="1">
    <citation type="submission" date="2021-04" db="EMBL/GenBank/DDBJ databases">
        <title>A collection of bacterial strains from the Burkholderia cepacia Research Laboratory and Repository.</title>
        <authorList>
            <person name="Lipuma J."/>
            <person name="Spilker T."/>
        </authorList>
    </citation>
    <scope>NUCLEOTIDE SEQUENCE</scope>
    <source>
        <strain evidence="1">AU36012</strain>
    </source>
</reference>
<dbReference type="EMBL" id="JAGSVG010000005">
    <property type="protein sequence ID" value="MBR8129006.1"/>
    <property type="molecule type" value="Genomic_DNA"/>
</dbReference>
<comment type="caution">
    <text evidence="1">The sequence shown here is derived from an EMBL/GenBank/DDBJ whole genome shotgun (WGS) entry which is preliminary data.</text>
</comment>
<organism evidence="1 2">
    <name type="scientific">Burkholderia ambifaria</name>
    <dbReference type="NCBI Taxonomy" id="152480"/>
    <lineage>
        <taxon>Bacteria</taxon>
        <taxon>Pseudomonadati</taxon>
        <taxon>Pseudomonadota</taxon>
        <taxon>Betaproteobacteria</taxon>
        <taxon>Burkholderiales</taxon>
        <taxon>Burkholderiaceae</taxon>
        <taxon>Burkholderia</taxon>
        <taxon>Burkholderia cepacia complex</taxon>
    </lineage>
</organism>
<gene>
    <name evidence="1" type="ORF">KDW93_08455</name>
</gene>
<proteinExistence type="predicted"/>
<dbReference type="Proteomes" id="UP000682266">
    <property type="component" value="Unassembled WGS sequence"/>
</dbReference>
<evidence type="ECO:0000313" key="2">
    <source>
        <dbReference type="Proteomes" id="UP000682266"/>
    </source>
</evidence>
<dbReference type="AlphaFoldDB" id="A0AA41JIN8"/>
<dbReference type="RefSeq" id="WP_176091095.1">
    <property type="nucleotide sequence ID" value="NZ_CADERF010000015.1"/>
</dbReference>
<sequence length="45" mass="4948">MRGERRRDFVDRRANSCGVPQIVLVTPAAEPALQVAIDTNAKHST</sequence>
<evidence type="ECO:0000313" key="1">
    <source>
        <dbReference type="EMBL" id="MBR8129006.1"/>
    </source>
</evidence>
<name>A0AA41JIN8_9BURK</name>